<organism evidence="3 4">
    <name type="scientific">Metschnikowia bicuspidata</name>
    <dbReference type="NCBI Taxonomy" id="27322"/>
    <lineage>
        <taxon>Eukaryota</taxon>
        <taxon>Fungi</taxon>
        <taxon>Dikarya</taxon>
        <taxon>Ascomycota</taxon>
        <taxon>Saccharomycotina</taxon>
        <taxon>Pichiomycetes</taxon>
        <taxon>Metschnikowiaceae</taxon>
        <taxon>Metschnikowia</taxon>
    </lineage>
</organism>
<dbReference type="InterPro" id="IPR013083">
    <property type="entry name" value="Znf_RING/FYVE/PHD"/>
</dbReference>
<evidence type="ECO:0000259" key="2">
    <source>
        <dbReference type="PROSITE" id="PS51184"/>
    </source>
</evidence>
<dbReference type="Pfam" id="PF02375">
    <property type="entry name" value="JmjN"/>
    <property type="match status" value="1"/>
</dbReference>
<evidence type="ECO:0000259" key="1">
    <source>
        <dbReference type="PROSITE" id="PS51183"/>
    </source>
</evidence>
<sequence>MDSKYCADPTLVVEPKYYSNGVPVFEPTMGEFQNFYKFNKAINKYGMCSGIVKIVPPLEWINLLQGTYTKDVLDRVCIRNPIVQNINVTAGQKGVFSSQNIQKQRRYSIYQWKELAAKPNHIPPSPRRNKALLEDAKLRSDTKIHTARSLAVSRLLLGDFNINVSVYTPERCQELETLYWKSLGYAEPMYGADMPGSVFSENTKAWNVAHLPNLLDLMEEKLSGINDAYLYAGLWKASFSWHLEDQDLYSINYLHFGAPKQWYSIPQAQAGKFFNLMKDIFNEHYKSCPEFLRHKTFLASPQFLKKHGITCNSIVHNQGEFIITYPYGYHAGFNYGFNLAESVNFALEEWLEIAKRARKCECIKDSVCINYREIYCKFNGIPYLAPMSPSLSPDLTFQETAEVPMKPTTEAPRPGRKRQKIKPVVRQCALCPNMLPEAMTKYVDFQLLPTENSSDQRVHRICALSQHPPLTISKAGDCETAVGLDRALRFQKAKCTFCHVPNIKLPPSLLYGAGVACSMPKCRRNYHATCAVSAGFTFDENLCKMHRAKTARLLSMEEPLLYEKCAQVPSNSFVQFAPRGIGKKHVGDLFCGVLTANNVDEHSFSVLMYPDMSEHMEIHYDDVLMSDVPHLDNSRFLGMTVV</sequence>
<dbReference type="GO" id="GO:0051864">
    <property type="term" value="F:histone H3K36 demethylase activity"/>
    <property type="evidence" value="ECO:0007669"/>
    <property type="project" value="TreeGrafter"/>
</dbReference>
<dbReference type="SUPFAM" id="SSF51197">
    <property type="entry name" value="Clavaminate synthase-like"/>
    <property type="match status" value="1"/>
</dbReference>
<dbReference type="SMART" id="SM00545">
    <property type="entry name" value="JmjN"/>
    <property type="match status" value="1"/>
</dbReference>
<feature type="non-terminal residue" evidence="3">
    <location>
        <position position="642"/>
    </location>
</feature>
<dbReference type="AlphaFoldDB" id="A0A4P9ZHU9"/>
<dbReference type="PANTHER" id="PTHR10694:SF7">
    <property type="entry name" value="[HISTONE H3]-TRIMETHYL-L-LYSINE(9) DEMETHYLASE"/>
    <property type="match status" value="1"/>
</dbReference>
<accession>A0A4P9ZHU9</accession>
<reference evidence="4" key="1">
    <citation type="journal article" date="2018" name="Nat. Microbiol.">
        <title>Leveraging single-cell genomics to expand the fungal tree of life.</title>
        <authorList>
            <person name="Ahrendt S.R."/>
            <person name="Quandt C.A."/>
            <person name="Ciobanu D."/>
            <person name="Clum A."/>
            <person name="Salamov A."/>
            <person name="Andreopoulos B."/>
            <person name="Cheng J.F."/>
            <person name="Woyke T."/>
            <person name="Pelin A."/>
            <person name="Henrissat B."/>
            <person name="Reynolds N.K."/>
            <person name="Benny G.L."/>
            <person name="Smith M.E."/>
            <person name="James T.Y."/>
            <person name="Grigoriev I.V."/>
        </authorList>
    </citation>
    <scope>NUCLEOTIDE SEQUENCE [LARGE SCALE GENOMIC DNA]</scope>
    <source>
        <strain evidence="4">Baker2002</strain>
    </source>
</reference>
<dbReference type="InterPro" id="IPR003349">
    <property type="entry name" value="JmjN"/>
</dbReference>
<proteinExistence type="predicted"/>
<dbReference type="OrthoDB" id="9547406at2759"/>
<dbReference type="Pfam" id="PF13832">
    <property type="entry name" value="zf-HC5HC2H_2"/>
    <property type="match status" value="1"/>
</dbReference>
<dbReference type="GO" id="GO:0005634">
    <property type="term" value="C:nucleus"/>
    <property type="evidence" value="ECO:0007669"/>
    <property type="project" value="TreeGrafter"/>
</dbReference>
<dbReference type="Gene3D" id="2.60.120.650">
    <property type="entry name" value="Cupin"/>
    <property type="match status" value="1"/>
</dbReference>
<dbReference type="PANTHER" id="PTHR10694">
    <property type="entry name" value="LYSINE-SPECIFIC DEMETHYLASE"/>
    <property type="match status" value="1"/>
</dbReference>
<dbReference type="SMART" id="SM00558">
    <property type="entry name" value="JmjC"/>
    <property type="match status" value="1"/>
</dbReference>
<protein>
    <submittedName>
        <fullName evidence="3">JmjC-domain-containing protein</fullName>
    </submittedName>
</protein>
<evidence type="ECO:0000313" key="4">
    <source>
        <dbReference type="Proteomes" id="UP000268321"/>
    </source>
</evidence>
<gene>
    <name evidence="3" type="ORF">METBISCDRAFT_1262</name>
</gene>
<feature type="domain" description="JmjN" evidence="1">
    <location>
        <begin position="22"/>
        <end position="63"/>
    </location>
</feature>
<keyword evidence="4" id="KW-1185">Reference proteome</keyword>
<dbReference type="Proteomes" id="UP000268321">
    <property type="component" value="Unassembled WGS sequence"/>
</dbReference>
<dbReference type="PROSITE" id="PS51184">
    <property type="entry name" value="JMJC"/>
    <property type="match status" value="1"/>
</dbReference>
<dbReference type="Pfam" id="PF02373">
    <property type="entry name" value="JmjC"/>
    <property type="match status" value="1"/>
</dbReference>
<name>A0A4P9ZHU9_9ASCO</name>
<dbReference type="GO" id="GO:0000785">
    <property type="term" value="C:chromatin"/>
    <property type="evidence" value="ECO:0007669"/>
    <property type="project" value="TreeGrafter"/>
</dbReference>
<dbReference type="GO" id="GO:0010468">
    <property type="term" value="P:regulation of gene expression"/>
    <property type="evidence" value="ECO:0007669"/>
    <property type="project" value="TreeGrafter"/>
</dbReference>
<dbReference type="PROSITE" id="PS51183">
    <property type="entry name" value="JMJN"/>
    <property type="match status" value="1"/>
</dbReference>
<evidence type="ECO:0000313" key="3">
    <source>
        <dbReference type="EMBL" id="RKP31891.1"/>
    </source>
</evidence>
<dbReference type="EMBL" id="ML004436">
    <property type="protein sequence ID" value="RKP31891.1"/>
    <property type="molecule type" value="Genomic_DNA"/>
</dbReference>
<feature type="domain" description="JmjC" evidence="2">
    <location>
        <begin position="200"/>
        <end position="362"/>
    </location>
</feature>
<dbReference type="GO" id="GO:0032454">
    <property type="term" value="F:histone H3K9 demethylase activity"/>
    <property type="evidence" value="ECO:0007669"/>
    <property type="project" value="TreeGrafter"/>
</dbReference>
<dbReference type="InterPro" id="IPR003347">
    <property type="entry name" value="JmjC_dom"/>
</dbReference>
<dbReference type="Gene3D" id="3.30.40.10">
    <property type="entry name" value="Zinc/RING finger domain, C3HC4 (zinc finger)"/>
    <property type="match status" value="1"/>
</dbReference>